<keyword evidence="2" id="KW-0472">Membrane</keyword>
<dbReference type="RefSeq" id="WP_200248283.1">
    <property type="nucleotide sequence ID" value="NZ_NRRY01000049.1"/>
</dbReference>
<feature type="transmembrane region" description="Helical" evidence="2">
    <location>
        <begin position="448"/>
        <end position="466"/>
    </location>
</feature>
<gene>
    <name evidence="3" type="ORF">CKO42_20750</name>
</gene>
<keyword evidence="4" id="KW-1185">Reference proteome</keyword>
<dbReference type="Gene3D" id="1.20.1640.10">
    <property type="entry name" value="Multidrug efflux transporter AcrB transmembrane domain"/>
    <property type="match status" value="2"/>
</dbReference>
<dbReference type="EMBL" id="NRRY01000049">
    <property type="protein sequence ID" value="MBK1620814.1"/>
    <property type="molecule type" value="Genomic_DNA"/>
</dbReference>
<dbReference type="SUPFAM" id="SSF82714">
    <property type="entry name" value="Multidrug efflux transporter AcrB TolC docking domain, DN and DC subdomains"/>
    <property type="match status" value="2"/>
</dbReference>
<dbReference type="Pfam" id="PF00873">
    <property type="entry name" value="ACR_tran"/>
    <property type="match status" value="1"/>
</dbReference>
<protein>
    <submittedName>
        <fullName evidence="3">Acriflavin resistance protein</fullName>
    </submittedName>
</protein>
<dbReference type="Gene3D" id="3.30.2090.10">
    <property type="entry name" value="Multidrug efflux transporter AcrB TolC docking domain, DN and DC subdomains"/>
    <property type="match status" value="2"/>
</dbReference>
<name>A0A9X0WC95_9GAMM</name>
<reference evidence="3 4" key="1">
    <citation type="journal article" date="2020" name="Microorganisms">
        <title>Osmotic Adaptation and Compatible Solute Biosynthesis of Phototrophic Bacteria as Revealed from Genome Analyses.</title>
        <authorList>
            <person name="Imhoff J.F."/>
            <person name="Rahn T."/>
            <person name="Kunzel S."/>
            <person name="Keller A."/>
            <person name="Neulinger S.C."/>
        </authorList>
    </citation>
    <scope>NUCLEOTIDE SEQUENCE [LARGE SCALE GENOMIC DNA]</scope>
    <source>
        <strain evidence="3 4">DSM 25653</strain>
    </source>
</reference>
<feature type="transmembrane region" description="Helical" evidence="2">
    <location>
        <begin position="589"/>
        <end position="608"/>
    </location>
</feature>
<feature type="compositionally biased region" description="Basic and acidic residues" evidence="1">
    <location>
        <begin position="26"/>
        <end position="45"/>
    </location>
</feature>
<dbReference type="Proteomes" id="UP001138768">
    <property type="component" value="Unassembled WGS sequence"/>
</dbReference>
<dbReference type="InterPro" id="IPR001036">
    <property type="entry name" value="Acrflvin-R"/>
</dbReference>
<feature type="transmembrane region" description="Helical" evidence="2">
    <location>
        <begin position="1053"/>
        <end position="1073"/>
    </location>
</feature>
<feature type="region of interest" description="Disordered" evidence="1">
    <location>
        <begin position="1"/>
        <end position="46"/>
    </location>
</feature>
<feature type="transmembrane region" description="Helical" evidence="2">
    <location>
        <begin position="1085"/>
        <end position="1106"/>
    </location>
</feature>
<dbReference type="InterPro" id="IPR027463">
    <property type="entry name" value="AcrB_DN_DC_subdom"/>
</dbReference>
<feature type="transmembrane region" description="Helical" evidence="2">
    <location>
        <begin position="419"/>
        <end position="441"/>
    </location>
</feature>
<feature type="transmembrane region" description="Helical" evidence="2">
    <location>
        <begin position="394"/>
        <end position="413"/>
    </location>
</feature>
<dbReference type="PANTHER" id="PTHR32063">
    <property type="match status" value="1"/>
</dbReference>
<organism evidence="3 4">
    <name type="scientific">Lamprobacter modestohalophilus</name>
    <dbReference type="NCBI Taxonomy" id="1064514"/>
    <lineage>
        <taxon>Bacteria</taxon>
        <taxon>Pseudomonadati</taxon>
        <taxon>Pseudomonadota</taxon>
        <taxon>Gammaproteobacteria</taxon>
        <taxon>Chromatiales</taxon>
        <taxon>Chromatiaceae</taxon>
        <taxon>Lamprobacter</taxon>
    </lineage>
</organism>
<comment type="caution">
    <text evidence="3">The sequence shown here is derived from an EMBL/GenBank/DDBJ whole genome shotgun (WGS) entry which is preliminary data.</text>
</comment>
<keyword evidence="2" id="KW-0812">Transmembrane</keyword>
<dbReference type="AlphaFoldDB" id="A0A9X0WC95"/>
<dbReference type="Gene3D" id="3.30.70.1320">
    <property type="entry name" value="Multidrug efflux transporter AcrB pore domain like"/>
    <property type="match status" value="1"/>
</dbReference>
<feature type="compositionally biased region" description="Basic and acidic residues" evidence="1">
    <location>
        <begin position="1"/>
        <end position="13"/>
    </location>
</feature>
<dbReference type="Gene3D" id="3.30.70.1440">
    <property type="entry name" value="Multidrug efflux transporter AcrB pore domain"/>
    <property type="match status" value="1"/>
</dbReference>
<accession>A0A9X0WC95</accession>
<feature type="transmembrane region" description="Helical" evidence="2">
    <location>
        <begin position="975"/>
        <end position="998"/>
    </location>
</feature>
<dbReference type="PRINTS" id="PR00702">
    <property type="entry name" value="ACRIFLAVINRP"/>
</dbReference>
<keyword evidence="2" id="KW-1133">Transmembrane helix</keyword>
<evidence type="ECO:0000313" key="3">
    <source>
        <dbReference type="EMBL" id="MBK1620814.1"/>
    </source>
</evidence>
<proteinExistence type="predicted"/>
<dbReference type="GO" id="GO:0005886">
    <property type="term" value="C:plasma membrane"/>
    <property type="evidence" value="ECO:0007669"/>
    <property type="project" value="TreeGrafter"/>
</dbReference>
<dbReference type="PANTHER" id="PTHR32063:SF16">
    <property type="entry name" value="CATION EFFLUX SYSTEM (ACRB_ACRD_ACRF FAMILY)"/>
    <property type="match status" value="1"/>
</dbReference>
<feature type="transmembrane region" description="Helical" evidence="2">
    <location>
        <begin position="62"/>
        <end position="80"/>
    </location>
</feature>
<dbReference type="SUPFAM" id="SSF82866">
    <property type="entry name" value="Multidrug efflux transporter AcrB transmembrane domain"/>
    <property type="match status" value="2"/>
</dbReference>
<feature type="transmembrane region" description="Helical" evidence="2">
    <location>
        <begin position="496"/>
        <end position="516"/>
    </location>
</feature>
<dbReference type="GO" id="GO:0042910">
    <property type="term" value="F:xenobiotic transmembrane transporter activity"/>
    <property type="evidence" value="ECO:0007669"/>
    <property type="project" value="TreeGrafter"/>
</dbReference>
<evidence type="ECO:0000313" key="4">
    <source>
        <dbReference type="Proteomes" id="UP001138768"/>
    </source>
</evidence>
<dbReference type="Gene3D" id="3.30.70.1430">
    <property type="entry name" value="Multidrug efflux transporter AcrB pore domain"/>
    <property type="match status" value="2"/>
</dbReference>
<feature type="transmembrane region" description="Helical" evidence="2">
    <location>
        <begin position="523"/>
        <end position="546"/>
    </location>
</feature>
<evidence type="ECO:0000256" key="1">
    <source>
        <dbReference type="SAM" id="MobiDB-lite"/>
    </source>
</evidence>
<feature type="transmembrane region" description="Helical" evidence="2">
    <location>
        <begin position="952"/>
        <end position="969"/>
    </location>
</feature>
<sequence length="1120" mass="121244">MSNHDPVDTHPDASSDAAPNTAVQNDGRDESRDKRSDEHSDETGKGRGIAGQIAAYFIDSPLTPLLLLATLGIGILGLLTTPRQEDPDISVPMVDIRLRYPGASSGQVARLAVEPLERLMSELNGVEHVYSASRREEGLVTVRFEVGTPIDPAVVAVHDTIESNLDQVPPDLTEWLVQPKTIDDVPVLTLTLWSEQIDDARLRMLGLQLLQELKQVENTGNGFVVGGRWREISIEPQPEQLRGYGLSLDQLAKTIRNANAGRGTGSIEQGAAHSAVSAGHDLEGAWDIERLVINSEGGQPVYVRDVAKVTAGPEHADQAVFFYTGPSHPADDSANGAGAVTIAIAKQSGANGVAVTKDLLERLEQLKGSMIPEQVQVAITRNYGETADRKVNELLLSLVGATAAVALLSLIAIGLRPALIVLAVIPVVILMTVWSAGALGFTINRVSLFALIFSIGILVDDATVVVENIFRRWLAEGATAKAVAIDAVGEVGNPTIIATLTVLAALLPMGFVTGMMGPYMRPIPILGSVAMLFSLFAAFVFTPWLAYRLRPKLAALERSARRERRLQGWIDRAYRPLIEPLIERRPARWLFLIAIIVAFVAAVAMLPLKAVTVKMLPYDNKPEIDVVIDLPEGTSLPTTANAAHQLAQRLRDIPEVRSLQAYVGTAAPFDFNGLVRHYYLRQDPWLADIQVRLLDKEERARSSHAIAQAVREQLTPLADEHDAHISVVEMPPGPPVLQTLVAEVYAPSPAGRRGFAEDLTEMFAAADGVVDVDNRMQAPHSRWHFQVDNEKASRNGVDVDSITRNLAMAMGGYSLGDIAQDRSLEPVEIKLQLPLATRTQLHRLGELPIPASNGERRMVPLAELGRFIEVPADPLIYHKDLRPVEYVTAGMEGRLGAPIYGMLQVEQDLEDYVAPDGTKAPRGTLTGPPTPGTTAFEWSGEWTVTYKTFRDLGIAFGAALALIYLLLVAEFRNFIHPAVIMAPIPLTLIGIVPGHWLLGAEFTATSMIGFIALAGIEVRNSILLVDFAQDAVNRGLSVREAVVEAGRTRLRPVWVTDLTMMAGAFAILFDPIFQGMAISLLFGPIVAVPLTLIVVPLGCIATGWAFGGAKQSSKAAEQEA</sequence>
<dbReference type="SUPFAM" id="SSF82693">
    <property type="entry name" value="Multidrug efflux transporter AcrB pore domain, PN1, PN2, PC1 and PC2 subdomains"/>
    <property type="match status" value="3"/>
</dbReference>
<evidence type="ECO:0000256" key="2">
    <source>
        <dbReference type="SAM" id="Phobius"/>
    </source>
</evidence>